<protein>
    <submittedName>
        <fullName evidence="2">Uncharacterized protein</fullName>
    </submittedName>
</protein>
<dbReference type="EMBL" id="BKCJ010960368">
    <property type="protein sequence ID" value="GFC54207.1"/>
    <property type="molecule type" value="Genomic_DNA"/>
</dbReference>
<proteinExistence type="predicted"/>
<feature type="non-terminal residue" evidence="2">
    <location>
        <position position="72"/>
    </location>
</feature>
<name>A0A699PSV2_TANCI</name>
<evidence type="ECO:0000313" key="2">
    <source>
        <dbReference type="EMBL" id="GFC54207.1"/>
    </source>
</evidence>
<reference evidence="2" key="1">
    <citation type="journal article" date="2019" name="Sci. Rep.">
        <title>Draft genome of Tanacetum cinerariifolium, the natural source of mosquito coil.</title>
        <authorList>
            <person name="Yamashiro T."/>
            <person name="Shiraishi A."/>
            <person name="Satake H."/>
            <person name="Nakayama K."/>
        </authorList>
    </citation>
    <scope>NUCLEOTIDE SEQUENCE</scope>
</reference>
<accession>A0A699PSV2</accession>
<dbReference type="AlphaFoldDB" id="A0A699PSV2"/>
<evidence type="ECO:0000256" key="1">
    <source>
        <dbReference type="SAM" id="MobiDB-lite"/>
    </source>
</evidence>
<sequence>MQTSSLRSYPSSTDAIYATTIPISTSSSPQPPLPSLPHHPQPPDSTPPPSSDPTITTIKTPLSPYLHPATVK</sequence>
<feature type="compositionally biased region" description="Pro residues" evidence="1">
    <location>
        <begin position="29"/>
        <end position="51"/>
    </location>
</feature>
<organism evidence="2">
    <name type="scientific">Tanacetum cinerariifolium</name>
    <name type="common">Dalmatian daisy</name>
    <name type="synonym">Chrysanthemum cinerariifolium</name>
    <dbReference type="NCBI Taxonomy" id="118510"/>
    <lineage>
        <taxon>Eukaryota</taxon>
        <taxon>Viridiplantae</taxon>
        <taxon>Streptophyta</taxon>
        <taxon>Embryophyta</taxon>
        <taxon>Tracheophyta</taxon>
        <taxon>Spermatophyta</taxon>
        <taxon>Magnoliopsida</taxon>
        <taxon>eudicotyledons</taxon>
        <taxon>Gunneridae</taxon>
        <taxon>Pentapetalae</taxon>
        <taxon>asterids</taxon>
        <taxon>campanulids</taxon>
        <taxon>Asterales</taxon>
        <taxon>Asteraceae</taxon>
        <taxon>Asteroideae</taxon>
        <taxon>Anthemideae</taxon>
        <taxon>Anthemidinae</taxon>
        <taxon>Tanacetum</taxon>
    </lineage>
</organism>
<feature type="region of interest" description="Disordered" evidence="1">
    <location>
        <begin position="19"/>
        <end position="72"/>
    </location>
</feature>
<gene>
    <name evidence="2" type="ORF">Tci_826177</name>
</gene>
<feature type="compositionally biased region" description="Low complexity" evidence="1">
    <location>
        <begin position="52"/>
        <end position="61"/>
    </location>
</feature>
<comment type="caution">
    <text evidence="2">The sequence shown here is derived from an EMBL/GenBank/DDBJ whole genome shotgun (WGS) entry which is preliminary data.</text>
</comment>